<dbReference type="SUPFAM" id="SSF56112">
    <property type="entry name" value="Protein kinase-like (PK-like)"/>
    <property type="match status" value="1"/>
</dbReference>
<evidence type="ECO:0000259" key="14">
    <source>
        <dbReference type="PROSITE" id="PS50070"/>
    </source>
</evidence>
<dbReference type="PROSITE" id="PS50835">
    <property type="entry name" value="IG_LIKE"/>
    <property type="match status" value="1"/>
</dbReference>
<protein>
    <submittedName>
        <fullName evidence="16">Uncharacterized protein</fullName>
    </submittedName>
</protein>
<dbReference type="OrthoDB" id="10005095at2759"/>
<dbReference type="GO" id="GO:0043235">
    <property type="term" value="C:receptor complex"/>
    <property type="evidence" value="ECO:0007669"/>
    <property type="project" value="TreeGrafter"/>
</dbReference>
<evidence type="ECO:0000256" key="5">
    <source>
        <dbReference type="ARBA" id="ARBA00022741"/>
    </source>
</evidence>
<dbReference type="GO" id="GO:0005886">
    <property type="term" value="C:plasma membrane"/>
    <property type="evidence" value="ECO:0007669"/>
    <property type="project" value="TreeGrafter"/>
</dbReference>
<dbReference type="InterPro" id="IPR036790">
    <property type="entry name" value="Frizzled_dom_sf"/>
</dbReference>
<dbReference type="Gene3D" id="1.10.2000.10">
    <property type="entry name" value="Frizzled cysteine-rich domain"/>
    <property type="match status" value="2"/>
</dbReference>
<dbReference type="InterPro" id="IPR020067">
    <property type="entry name" value="Frizzled_dom"/>
</dbReference>
<evidence type="ECO:0000256" key="7">
    <source>
        <dbReference type="ARBA" id="ARBA00022989"/>
    </source>
</evidence>
<dbReference type="InterPro" id="IPR013098">
    <property type="entry name" value="Ig_I-set"/>
</dbReference>
<dbReference type="SMART" id="SM00130">
    <property type="entry name" value="KR"/>
    <property type="match status" value="1"/>
</dbReference>
<feature type="chain" id="PRO_5040378251" evidence="12">
    <location>
        <begin position="23"/>
        <end position="680"/>
    </location>
</feature>
<dbReference type="PROSITE" id="PS50038">
    <property type="entry name" value="FZ"/>
    <property type="match status" value="1"/>
</dbReference>
<keyword evidence="2" id="KW-0597">Phosphoprotein</keyword>
<keyword evidence="17" id="KW-1185">Reference proteome</keyword>
<keyword evidence="7" id="KW-1133">Transmembrane helix</keyword>
<comment type="caution">
    <text evidence="11">Lacks conserved residue(s) required for the propagation of feature annotation.</text>
</comment>
<dbReference type="GO" id="GO:0004714">
    <property type="term" value="F:transmembrane receptor protein tyrosine kinase activity"/>
    <property type="evidence" value="ECO:0007669"/>
    <property type="project" value="UniProtKB-ARBA"/>
</dbReference>
<dbReference type="CDD" id="cd00108">
    <property type="entry name" value="KR"/>
    <property type="match status" value="1"/>
</dbReference>
<dbReference type="PANTHER" id="PTHR24416:SF134">
    <property type="entry name" value="INACTIVE TYROSINE-PROTEIN KINASE TRANSMEMBRANE RECEPTOR ROR1"/>
    <property type="match status" value="1"/>
</dbReference>
<feature type="domain" description="Kringle" evidence="14">
    <location>
        <begin position="433"/>
        <end position="509"/>
    </location>
</feature>
<evidence type="ECO:0000256" key="12">
    <source>
        <dbReference type="SAM" id="SignalP"/>
    </source>
</evidence>
<evidence type="ECO:0000259" key="15">
    <source>
        <dbReference type="PROSITE" id="PS50835"/>
    </source>
</evidence>
<dbReference type="InterPro" id="IPR003599">
    <property type="entry name" value="Ig_sub"/>
</dbReference>
<sequence length="680" mass="75916">MKRCSVFIVLCLCLCVIKSSSSDRAEPLALLKSNSTSEQKGWNIKLDIFFSKTLPTTITRAPKSDVRLKCEAIMNYTKVEKYTKNKGGIATLSIESPPDHIQQKLLENVKVYWLKDNKVIDDNSTQRIRIITRIDKTNGTIGTNLRIKDIAVTDKGNYTCVIKQNYEKKQTSQLKVEEGVENYEIPTYASLFPNTDIFSQLDINVESTPVLMSENIQTVNSSTTNSTVPQRLEPLCQEYLGNVCAEHLKGQFVFIPYNTSQAALEDKLLKAFQVTKYSNDISPRCEGYAVPSLCYSTFPICRDPFVTNRKFYSEARKLLSSSTDATSKINEEDLPEIVFENYPIGKIPNLYSNSNGTFASMFDFRHNSTVLRRVCKQDCEILENELCQKEYAIAKRHPHIGQQLTLEECQDLPEDDPDCLRISIGAVMVSDDECYWENGSGYLGRVNVAGNGMTCVEWSKQLHVRLSDYPELAGTHSYCRNPGGVKDQPWCIIEKDGKTDKALCDIPNYSNQEVISMVRGGELLAAPACCPPAMYSLMRDCWKHTPQRRPNFEEIVNRIQEWINMGGCPETAVFETAPSSSTFGHRPSGSSRDLQERVPLLPPHCSSSNGSLATGSLKKFSAAGSSSKVTEDNCSTCSEVGPPLVPKTKKHSSGSLIDTDKVGTKDTVVRIPNTQFGNEI</sequence>
<dbReference type="EMBL" id="LR824014">
    <property type="protein sequence ID" value="CAD0199730.1"/>
    <property type="molecule type" value="Genomic_DNA"/>
</dbReference>
<keyword evidence="10" id="KW-0393">Immunoglobulin domain</keyword>
<name>A0A9N8Q088_CHRIL</name>
<dbReference type="SMART" id="SM00409">
    <property type="entry name" value="IG"/>
    <property type="match status" value="1"/>
</dbReference>
<keyword evidence="12" id="KW-0732">Signal</keyword>
<evidence type="ECO:0000259" key="13">
    <source>
        <dbReference type="PROSITE" id="PS50038"/>
    </source>
</evidence>
<evidence type="ECO:0000256" key="3">
    <source>
        <dbReference type="ARBA" id="ARBA00022572"/>
    </source>
</evidence>
<evidence type="ECO:0000256" key="11">
    <source>
        <dbReference type="PROSITE-ProRule" id="PRU00121"/>
    </source>
</evidence>
<dbReference type="InterPro" id="IPR036179">
    <property type="entry name" value="Ig-like_dom_sf"/>
</dbReference>
<evidence type="ECO:0000256" key="6">
    <source>
        <dbReference type="ARBA" id="ARBA00022840"/>
    </source>
</evidence>
<dbReference type="SUPFAM" id="SSF57440">
    <property type="entry name" value="Kringle-like"/>
    <property type="match status" value="1"/>
</dbReference>
<dbReference type="AlphaFoldDB" id="A0A9N8Q088"/>
<keyword evidence="6" id="KW-0067">ATP-binding</keyword>
<evidence type="ECO:0000256" key="10">
    <source>
        <dbReference type="ARBA" id="ARBA00023319"/>
    </source>
</evidence>
<dbReference type="GO" id="GO:0017147">
    <property type="term" value="F:Wnt-protein binding"/>
    <property type="evidence" value="ECO:0007669"/>
    <property type="project" value="TreeGrafter"/>
</dbReference>
<dbReference type="Proteomes" id="UP001154114">
    <property type="component" value="Chromosome 11"/>
</dbReference>
<reference evidence="16" key="1">
    <citation type="submission" date="2021-12" db="EMBL/GenBank/DDBJ databases">
        <authorList>
            <person name="King R."/>
        </authorList>
    </citation>
    <scope>NUCLEOTIDE SEQUENCE</scope>
</reference>
<dbReference type="InterPro" id="IPR041775">
    <property type="entry name" value="Ror-like_CRD"/>
</dbReference>
<dbReference type="Pfam" id="PF07679">
    <property type="entry name" value="I-set"/>
    <property type="match status" value="1"/>
</dbReference>
<dbReference type="Gene3D" id="2.60.40.10">
    <property type="entry name" value="Immunoglobulins"/>
    <property type="match status" value="1"/>
</dbReference>
<dbReference type="InterPro" id="IPR018056">
    <property type="entry name" value="Kringle_CS"/>
</dbReference>
<evidence type="ECO:0000313" key="16">
    <source>
        <dbReference type="EMBL" id="CAD0199730.1"/>
    </source>
</evidence>
<evidence type="ECO:0000256" key="2">
    <source>
        <dbReference type="ARBA" id="ARBA00022553"/>
    </source>
</evidence>
<dbReference type="InterPro" id="IPR013806">
    <property type="entry name" value="Kringle-like"/>
</dbReference>
<feature type="signal peptide" evidence="12">
    <location>
        <begin position="1"/>
        <end position="22"/>
    </location>
</feature>
<keyword evidence="3 11" id="KW-0420">Kringle</keyword>
<dbReference type="PROSITE" id="PS00021">
    <property type="entry name" value="KRINGLE_1"/>
    <property type="match status" value="1"/>
</dbReference>
<evidence type="ECO:0000256" key="4">
    <source>
        <dbReference type="ARBA" id="ARBA00022692"/>
    </source>
</evidence>
<keyword evidence="5" id="KW-0547">Nucleotide-binding</keyword>
<dbReference type="PROSITE" id="PS50070">
    <property type="entry name" value="KRINGLE_2"/>
    <property type="match status" value="1"/>
</dbReference>
<dbReference type="Gene3D" id="2.40.20.10">
    <property type="entry name" value="Plasminogen Kringle 4"/>
    <property type="match status" value="1"/>
</dbReference>
<dbReference type="GO" id="GO:0005524">
    <property type="term" value="F:ATP binding"/>
    <property type="evidence" value="ECO:0007669"/>
    <property type="project" value="UniProtKB-KW"/>
</dbReference>
<dbReference type="InterPro" id="IPR000001">
    <property type="entry name" value="Kringle"/>
</dbReference>
<dbReference type="Pfam" id="PF00051">
    <property type="entry name" value="Kringle"/>
    <property type="match status" value="1"/>
</dbReference>
<feature type="domain" description="FZ" evidence="13">
    <location>
        <begin position="236"/>
        <end position="422"/>
    </location>
</feature>
<organism evidence="16 17">
    <name type="scientific">Chrysodeixis includens</name>
    <name type="common">Soybean looper</name>
    <name type="synonym">Pseudoplusia includens</name>
    <dbReference type="NCBI Taxonomy" id="689277"/>
    <lineage>
        <taxon>Eukaryota</taxon>
        <taxon>Metazoa</taxon>
        <taxon>Ecdysozoa</taxon>
        <taxon>Arthropoda</taxon>
        <taxon>Hexapoda</taxon>
        <taxon>Insecta</taxon>
        <taxon>Pterygota</taxon>
        <taxon>Neoptera</taxon>
        <taxon>Endopterygota</taxon>
        <taxon>Lepidoptera</taxon>
        <taxon>Glossata</taxon>
        <taxon>Ditrysia</taxon>
        <taxon>Noctuoidea</taxon>
        <taxon>Noctuidae</taxon>
        <taxon>Plusiinae</taxon>
        <taxon>Chrysodeixis</taxon>
    </lineage>
</organism>
<keyword evidence="9" id="KW-1015">Disulfide bond</keyword>
<feature type="domain" description="Ig-like" evidence="15">
    <location>
        <begin position="64"/>
        <end position="177"/>
    </location>
</feature>
<dbReference type="CDD" id="cd07459">
    <property type="entry name" value="CRD_TK_ROR_like"/>
    <property type="match status" value="1"/>
</dbReference>
<comment type="subcellular location">
    <subcellularLocation>
        <location evidence="1">Membrane</location>
        <topology evidence="1">Single-pass type I membrane protein</topology>
    </subcellularLocation>
</comment>
<evidence type="ECO:0000256" key="9">
    <source>
        <dbReference type="ARBA" id="ARBA00023157"/>
    </source>
</evidence>
<dbReference type="SUPFAM" id="SSF48726">
    <property type="entry name" value="Immunoglobulin"/>
    <property type="match status" value="1"/>
</dbReference>
<dbReference type="PANTHER" id="PTHR24416">
    <property type="entry name" value="TYROSINE-PROTEIN KINASE RECEPTOR"/>
    <property type="match status" value="1"/>
</dbReference>
<evidence type="ECO:0000313" key="17">
    <source>
        <dbReference type="Proteomes" id="UP001154114"/>
    </source>
</evidence>
<dbReference type="Gene3D" id="1.10.510.10">
    <property type="entry name" value="Transferase(Phosphotransferase) domain 1"/>
    <property type="match status" value="1"/>
</dbReference>
<evidence type="ECO:0000256" key="1">
    <source>
        <dbReference type="ARBA" id="ARBA00004479"/>
    </source>
</evidence>
<dbReference type="GO" id="GO:0043123">
    <property type="term" value="P:positive regulation of canonical NF-kappaB signal transduction"/>
    <property type="evidence" value="ECO:0007669"/>
    <property type="project" value="TreeGrafter"/>
</dbReference>
<dbReference type="InterPro" id="IPR038178">
    <property type="entry name" value="Kringle_sf"/>
</dbReference>
<proteinExistence type="predicted"/>
<evidence type="ECO:0000256" key="8">
    <source>
        <dbReference type="ARBA" id="ARBA00023136"/>
    </source>
</evidence>
<dbReference type="InterPro" id="IPR011009">
    <property type="entry name" value="Kinase-like_dom_sf"/>
</dbReference>
<dbReference type="InterPro" id="IPR007110">
    <property type="entry name" value="Ig-like_dom"/>
</dbReference>
<gene>
    <name evidence="16" type="ORF">CINC_LOCUS1423</name>
</gene>
<dbReference type="InterPro" id="IPR013783">
    <property type="entry name" value="Ig-like_fold"/>
</dbReference>
<dbReference type="InterPro" id="IPR050122">
    <property type="entry name" value="RTK"/>
</dbReference>
<keyword evidence="8" id="KW-0472">Membrane</keyword>
<accession>A0A9N8Q088</accession>
<keyword evidence="4" id="KW-0812">Transmembrane</keyword>